<evidence type="ECO:0000313" key="9">
    <source>
        <dbReference type="Proteomes" id="UP000054977"/>
    </source>
</evidence>
<evidence type="ECO:0000256" key="7">
    <source>
        <dbReference type="ARBA" id="ARBA00023315"/>
    </source>
</evidence>
<evidence type="ECO:0000256" key="6">
    <source>
        <dbReference type="ARBA" id="ARBA00023237"/>
    </source>
</evidence>
<evidence type="ECO:0000256" key="1">
    <source>
        <dbReference type="ARBA" id="ARBA00004442"/>
    </source>
</evidence>
<evidence type="ECO:0000256" key="3">
    <source>
        <dbReference type="ARBA" id="ARBA00022679"/>
    </source>
</evidence>
<dbReference type="SUPFAM" id="SSF56925">
    <property type="entry name" value="OMPA-like"/>
    <property type="match status" value="1"/>
</dbReference>
<keyword evidence="9" id="KW-1185">Reference proteome</keyword>
<dbReference type="Proteomes" id="UP000054977">
    <property type="component" value="Unassembled WGS sequence"/>
</dbReference>
<accession>A0A158JEK0</accession>
<dbReference type="Pfam" id="PF07017">
    <property type="entry name" value="PagP"/>
    <property type="match status" value="1"/>
</dbReference>
<proteinExistence type="inferred from homology"/>
<dbReference type="AlphaFoldDB" id="A0A158JEK0"/>
<dbReference type="RefSeq" id="WP_268808274.1">
    <property type="nucleotide sequence ID" value="NZ_FCNW02000086.1"/>
</dbReference>
<comment type="subcellular location">
    <subcellularLocation>
        <location evidence="1">Cell outer membrane</location>
    </subcellularLocation>
</comment>
<evidence type="ECO:0000256" key="2">
    <source>
        <dbReference type="ARBA" id="ARBA00006368"/>
    </source>
</evidence>
<keyword evidence="6" id="KW-0998">Cell outer membrane</keyword>
<name>A0A158JEK0_9BURK</name>
<gene>
    <name evidence="8" type="ORF">AWB65_06491</name>
</gene>
<evidence type="ECO:0000256" key="5">
    <source>
        <dbReference type="ARBA" id="ARBA00023136"/>
    </source>
</evidence>
<organism evidence="8 9">
    <name type="scientific">Caballeronia humi</name>
    <dbReference type="NCBI Taxonomy" id="326474"/>
    <lineage>
        <taxon>Bacteria</taxon>
        <taxon>Pseudomonadati</taxon>
        <taxon>Pseudomonadota</taxon>
        <taxon>Betaproteobacteria</taxon>
        <taxon>Burkholderiales</taxon>
        <taxon>Burkholderiaceae</taxon>
        <taxon>Caballeronia</taxon>
    </lineage>
</organism>
<dbReference type="GO" id="GO:0016746">
    <property type="term" value="F:acyltransferase activity"/>
    <property type="evidence" value="ECO:0007669"/>
    <property type="project" value="UniProtKB-KW"/>
</dbReference>
<comment type="similarity">
    <text evidence="2">Belongs to the lipid A palmitoyltransferase family.</text>
</comment>
<dbReference type="GO" id="GO:0009279">
    <property type="term" value="C:cell outer membrane"/>
    <property type="evidence" value="ECO:0007669"/>
    <property type="project" value="UniProtKB-SubCell"/>
</dbReference>
<evidence type="ECO:0000256" key="4">
    <source>
        <dbReference type="ARBA" id="ARBA00022729"/>
    </source>
</evidence>
<keyword evidence="4" id="KW-0732">Signal</keyword>
<dbReference type="InterPro" id="IPR009746">
    <property type="entry name" value="LipidA_acyl_PagP"/>
</dbReference>
<keyword evidence="3" id="KW-0808">Transferase</keyword>
<reference evidence="8" key="1">
    <citation type="submission" date="2016-01" db="EMBL/GenBank/DDBJ databases">
        <authorList>
            <person name="Peeters C."/>
        </authorList>
    </citation>
    <scope>NUCLEOTIDE SEQUENCE [LARGE SCALE GENOMIC DNA]</scope>
    <source>
        <strain evidence="8">LMG 22934</strain>
    </source>
</reference>
<protein>
    <submittedName>
        <fullName evidence="8">Phospholipid:lipid A palmitoyltransferase</fullName>
    </submittedName>
</protein>
<evidence type="ECO:0000313" key="8">
    <source>
        <dbReference type="EMBL" id="SAL67308.1"/>
    </source>
</evidence>
<sequence length="100" mass="10768">MVHQCATGGSSLEGGFFAGITARQNIAHYLPVPLPLPIGSMRYRQTSILATFIPRLPGANKGVVAFFFGAYAFQYRQVVFSQPAFAESRTMSVGASRLPA</sequence>
<dbReference type="Gene3D" id="2.40.160.20">
    <property type="match status" value="1"/>
</dbReference>
<comment type="caution">
    <text evidence="8">The sequence shown here is derived from an EMBL/GenBank/DDBJ whole genome shotgun (WGS) entry which is preliminary data.</text>
</comment>
<keyword evidence="5" id="KW-0472">Membrane</keyword>
<dbReference type="EMBL" id="FCNW02000086">
    <property type="protein sequence ID" value="SAL67308.1"/>
    <property type="molecule type" value="Genomic_DNA"/>
</dbReference>
<keyword evidence="7" id="KW-0012">Acyltransferase</keyword>
<dbReference type="STRING" id="326474.AWB65_06491"/>
<dbReference type="InterPro" id="IPR011250">
    <property type="entry name" value="OMP/PagP_B-barrel"/>
</dbReference>